<accession>A0A183DZ62</accession>
<dbReference type="InterPro" id="IPR042536">
    <property type="entry name" value="TFIIIC_tauA_Sfc1"/>
</dbReference>
<protein>
    <submittedName>
        <fullName evidence="4">Tau95_N domain-containing protein</fullName>
    </submittedName>
</protein>
<feature type="domain" description="Transcription factor IIIC subunit Tfc1/Sfc1 triple barrel" evidence="1">
    <location>
        <begin position="31"/>
        <end position="59"/>
    </location>
</feature>
<reference evidence="2 3" key="2">
    <citation type="submission" date="2018-11" db="EMBL/GenBank/DDBJ databases">
        <authorList>
            <consortium name="Pathogen Informatics"/>
        </authorList>
    </citation>
    <scope>NUCLEOTIDE SEQUENCE [LARGE SCALE GENOMIC DNA]</scope>
</reference>
<sequence length="62" mass="6887">MRGRRLSDVSEHDYDFLYDAGSREQRMPDFVVVAYPGIVRNAENALETLGGLHTISSVSSSL</sequence>
<evidence type="ECO:0000313" key="3">
    <source>
        <dbReference type="Proteomes" id="UP000271098"/>
    </source>
</evidence>
<evidence type="ECO:0000313" key="2">
    <source>
        <dbReference type="EMBL" id="VDN23390.1"/>
    </source>
</evidence>
<name>A0A183DZ62_9BILA</name>
<dbReference type="Proteomes" id="UP000271098">
    <property type="component" value="Unassembled WGS sequence"/>
</dbReference>
<reference evidence="4" key="1">
    <citation type="submission" date="2016-06" db="UniProtKB">
        <authorList>
            <consortium name="WormBaseParasite"/>
        </authorList>
    </citation>
    <scope>IDENTIFICATION</scope>
</reference>
<dbReference type="InterPro" id="IPR041499">
    <property type="entry name" value="Tfc1/Sfc1_N"/>
</dbReference>
<organism evidence="4">
    <name type="scientific">Gongylonema pulchrum</name>
    <dbReference type="NCBI Taxonomy" id="637853"/>
    <lineage>
        <taxon>Eukaryota</taxon>
        <taxon>Metazoa</taxon>
        <taxon>Ecdysozoa</taxon>
        <taxon>Nematoda</taxon>
        <taxon>Chromadorea</taxon>
        <taxon>Rhabditida</taxon>
        <taxon>Spirurina</taxon>
        <taxon>Spiruromorpha</taxon>
        <taxon>Spiruroidea</taxon>
        <taxon>Gongylonematidae</taxon>
        <taxon>Gongylonema</taxon>
    </lineage>
</organism>
<dbReference type="Gene3D" id="3.30.200.160">
    <property type="entry name" value="TFIIIC, subcomplex tauA, subunit Sfc1, barrel domain"/>
    <property type="match status" value="1"/>
</dbReference>
<evidence type="ECO:0000313" key="4">
    <source>
        <dbReference type="WBParaSite" id="GPUH_0001401801-mRNA-1"/>
    </source>
</evidence>
<dbReference type="EMBL" id="UYRT01080786">
    <property type="protein sequence ID" value="VDN23390.1"/>
    <property type="molecule type" value="Genomic_DNA"/>
</dbReference>
<dbReference type="Pfam" id="PF17682">
    <property type="entry name" value="Tau95_N"/>
    <property type="match status" value="1"/>
</dbReference>
<keyword evidence="3" id="KW-1185">Reference proteome</keyword>
<proteinExistence type="predicted"/>
<dbReference type="AlphaFoldDB" id="A0A183DZ62"/>
<evidence type="ECO:0000259" key="1">
    <source>
        <dbReference type="Pfam" id="PF17682"/>
    </source>
</evidence>
<gene>
    <name evidence="2" type="ORF">GPUH_LOCUS14005</name>
</gene>
<dbReference type="OrthoDB" id="5598268at2759"/>
<dbReference type="WBParaSite" id="GPUH_0001401801-mRNA-1">
    <property type="protein sequence ID" value="GPUH_0001401801-mRNA-1"/>
    <property type="gene ID" value="GPUH_0001401801"/>
</dbReference>